<comment type="caution">
    <text evidence="7">The sequence shown here is derived from an EMBL/GenBank/DDBJ whole genome shotgun (WGS) entry which is preliminary data.</text>
</comment>
<dbReference type="InterPro" id="IPR008193">
    <property type="entry name" value="RNA_pol_Rpb11_13-16kDa_CS"/>
</dbReference>
<keyword evidence="8" id="KW-1185">Reference proteome</keyword>
<dbReference type="InterPro" id="IPR022905">
    <property type="entry name" value="Rpo11-like"/>
</dbReference>
<comment type="subcellular location">
    <subcellularLocation>
        <location evidence="1">Nucleus</location>
    </subcellularLocation>
</comment>
<dbReference type="CDD" id="cd06926">
    <property type="entry name" value="RNAP_II_RPB11"/>
    <property type="match status" value="1"/>
</dbReference>
<protein>
    <recommendedName>
        <fullName evidence="6">DNA-directed RNA polymerase RBP11-like dimerisation domain-containing protein</fullName>
    </recommendedName>
</protein>
<dbReference type="AlphaFoldDB" id="A0AAD8UUL8"/>
<dbReference type="GO" id="GO:0003677">
    <property type="term" value="F:DNA binding"/>
    <property type="evidence" value="ECO:0007669"/>
    <property type="project" value="InterPro"/>
</dbReference>
<dbReference type="Proteomes" id="UP001230268">
    <property type="component" value="Unassembled WGS sequence"/>
</dbReference>
<dbReference type="GO" id="GO:0005665">
    <property type="term" value="C:RNA polymerase II, core complex"/>
    <property type="evidence" value="ECO:0007669"/>
    <property type="project" value="InterPro"/>
</dbReference>
<organism evidence="7 8">
    <name type="scientific">Babesia gibsoni</name>
    <dbReference type="NCBI Taxonomy" id="33632"/>
    <lineage>
        <taxon>Eukaryota</taxon>
        <taxon>Sar</taxon>
        <taxon>Alveolata</taxon>
        <taxon>Apicomplexa</taxon>
        <taxon>Aconoidasida</taxon>
        <taxon>Piroplasmida</taxon>
        <taxon>Babesiidae</taxon>
        <taxon>Babesia</taxon>
    </lineage>
</organism>
<evidence type="ECO:0000313" key="8">
    <source>
        <dbReference type="Proteomes" id="UP001230268"/>
    </source>
</evidence>
<dbReference type="GO" id="GO:0046983">
    <property type="term" value="F:protein dimerization activity"/>
    <property type="evidence" value="ECO:0007669"/>
    <property type="project" value="InterPro"/>
</dbReference>
<evidence type="ECO:0000256" key="3">
    <source>
        <dbReference type="ARBA" id="ARBA00023163"/>
    </source>
</evidence>
<keyword evidence="3" id="KW-0804">Transcription</keyword>
<evidence type="ECO:0000256" key="1">
    <source>
        <dbReference type="ARBA" id="ARBA00004123"/>
    </source>
</evidence>
<evidence type="ECO:0000313" key="7">
    <source>
        <dbReference type="EMBL" id="KAK1444837.1"/>
    </source>
</evidence>
<dbReference type="EMBL" id="JAVEPI010000001">
    <property type="protein sequence ID" value="KAK1444837.1"/>
    <property type="molecule type" value="Genomic_DNA"/>
</dbReference>
<sequence length="125" mass="14320">MSRQTSLINRPETADMMELAQGVKKVEWITDSRSPLCGTFIVYLEDHTFGTLIRSRLSKDERVAFVGYRVPHPLENKLEIRLRCKVDTPFTVMLNALSSVRSNIAHLKKVYLSALRERDVTMHGS</sequence>
<dbReference type="InterPro" id="IPR037685">
    <property type="entry name" value="RBP11"/>
</dbReference>
<evidence type="ECO:0000256" key="5">
    <source>
        <dbReference type="ARBA" id="ARBA00025751"/>
    </source>
</evidence>
<dbReference type="PROSITE" id="PS01154">
    <property type="entry name" value="RNA_POL_L_13KD"/>
    <property type="match status" value="1"/>
</dbReference>
<name>A0AAD8UUL8_BABGI</name>
<dbReference type="PANTHER" id="PTHR13946">
    <property type="entry name" value="DNA-DIRECTED RNA POLYMERASE I,II,III"/>
    <property type="match status" value="1"/>
</dbReference>
<dbReference type="HAMAP" id="MF_00261">
    <property type="entry name" value="RNApol_arch_Rpo11"/>
    <property type="match status" value="1"/>
</dbReference>
<feature type="domain" description="DNA-directed RNA polymerase RBP11-like dimerisation" evidence="6">
    <location>
        <begin position="39"/>
        <end position="109"/>
    </location>
</feature>
<accession>A0AAD8UUL8</accession>
<keyword evidence="4" id="KW-0539">Nucleus</keyword>
<dbReference type="InterPro" id="IPR036603">
    <property type="entry name" value="RBP11-like"/>
</dbReference>
<dbReference type="GO" id="GO:0006366">
    <property type="term" value="P:transcription by RNA polymerase II"/>
    <property type="evidence" value="ECO:0007669"/>
    <property type="project" value="InterPro"/>
</dbReference>
<dbReference type="Gene3D" id="3.30.1360.10">
    <property type="entry name" value="RNA polymerase, RBP11-like subunit"/>
    <property type="match status" value="1"/>
</dbReference>
<dbReference type="SUPFAM" id="SSF55257">
    <property type="entry name" value="RBP11-like subunits of RNA polymerase"/>
    <property type="match status" value="1"/>
</dbReference>
<keyword evidence="2" id="KW-0240">DNA-directed RNA polymerase</keyword>
<dbReference type="PANTHER" id="PTHR13946:SF16">
    <property type="entry name" value="DNA-DIRECTED RNA POLYMERASE II SUBUNIT RPB11"/>
    <property type="match status" value="1"/>
</dbReference>
<comment type="similarity">
    <text evidence="5">Belongs to the archaeal Rpo11/eukaryotic RPB11/RPC19 RNA polymerase subunit family.</text>
</comment>
<proteinExistence type="inferred from homology"/>
<evidence type="ECO:0000259" key="6">
    <source>
        <dbReference type="Pfam" id="PF13656"/>
    </source>
</evidence>
<gene>
    <name evidence="7" type="ORF">BgAZ_107430</name>
</gene>
<dbReference type="InterPro" id="IPR009025">
    <property type="entry name" value="RBP11-like_dimer"/>
</dbReference>
<reference evidence="7" key="1">
    <citation type="submission" date="2023-08" db="EMBL/GenBank/DDBJ databases">
        <title>Draft sequence of the Babesia gibsoni genome.</title>
        <authorList>
            <person name="Yamagishi J.Y."/>
            <person name="Xuan X.X."/>
        </authorList>
    </citation>
    <scope>NUCLEOTIDE SEQUENCE</scope>
    <source>
        <strain evidence="7">Azabu</strain>
    </source>
</reference>
<dbReference type="GO" id="GO:0003899">
    <property type="term" value="F:DNA-directed RNA polymerase activity"/>
    <property type="evidence" value="ECO:0007669"/>
    <property type="project" value="InterPro"/>
</dbReference>
<evidence type="ECO:0000256" key="2">
    <source>
        <dbReference type="ARBA" id="ARBA00022478"/>
    </source>
</evidence>
<evidence type="ECO:0000256" key="4">
    <source>
        <dbReference type="ARBA" id="ARBA00023242"/>
    </source>
</evidence>
<dbReference type="Pfam" id="PF13656">
    <property type="entry name" value="RNA_pol_L_2"/>
    <property type="match status" value="1"/>
</dbReference>